<reference evidence="7 8" key="1">
    <citation type="submission" date="2023-09" db="EMBL/GenBank/DDBJ databases">
        <authorList>
            <person name="Rey-Velasco X."/>
        </authorList>
    </citation>
    <scope>NUCLEOTIDE SEQUENCE [LARGE SCALE GENOMIC DNA]</scope>
    <source>
        <strain evidence="7 8">W431</strain>
    </source>
</reference>
<protein>
    <submittedName>
        <fullName evidence="7">LysE family translocator</fullName>
    </submittedName>
</protein>
<keyword evidence="8" id="KW-1185">Reference proteome</keyword>
<accession>A0ABU3A2A6</accession>
<evidence type="ECO:0000256" key="2">
    <source>
        <dbReference type="ARBA" id="ARBA00022475"/>
    </source>
</evidence>
<dbReference type="Proteomes" id="UP001266357">
    <property type="component" value="Unassembled WGS sequence"/>
</dbReference>
<proteinExistence type="predicted"/>
<keyword evidence="2" id="KW-1003">Cell membrane</keyword>
<evidence type="ECO:0000313" key="7">
    <source>
        <dbReference type="EMBL" id="MDT0603076.1"/>
    </source>
</evidence>
<feature type="transmembrane region" description="Helical" evidence="6">
    <location>
        <begin position="110"/>
        <end position="129"/>
    </location>
</feature>
<comment type="subcellular location">
    <subcellularLocation>
        <location evidence="1">Cell membrane</location>
        <topology evidence="1">Multi-pass membrane protein</topology>
    </subcellularLocation>
</comment>
<dbReference type="EMBL" id="JAVRIF010000002">
    <property type="protein sequence ID" value="MDT0603076.1"/>
    <property type="molecule type" value="Genomic_DNA"/>
</dbReference>
<evidence type="ECO:0000256" key="4">
    <source>
        <dbReference type="ARBA" id="ARBA00022989"/>
    </source>
</evidence>
<evidence type="ECO:0000256" key="6">
    <source>
        <dbReference type="SAM" id="Phobius"/>
    </source>
</evidence>
<organism evidence="7 8">
    <name type="scientific">Thalassotalea castellviae</name>
    <dbReference type="NCBI Taxonomy" id="3075612"/>
    <lineage>
        <taxon>Bacteria</taxon>
        <taxon>Pseudomonadati</taxon>
        <taxon>Pseudomonadota</taxon>
        <taxon>Gammaproteobacteria</taxon>
        <taxon>Alteromonadales</taxon>
        <taxon>Colwelliaceae</taxon>
        <taxon>Thalassotalea</taxon>
    </lineage>
</organism>
<evidence type="ECO:0000256" key="1">
    <source>
        <dbReference type="ARBA" id="ARBA00004651"/>
    </source>
</evidence>
<feature type="transmembrane region" description="Helical" evidence="6">
    <location>
        <begin position="39"/>
        <end position="59"/>
    </location>
</feature>
<dbReference type="Pfam" id="PF01810">
    <property type="entry name" value="LysE"/>
    <property type="match status" value="1"/>
</dbReference>
<keyword evidence="4 6" id="KW-1133">Transmembrane helix</keyword>
<comment type="caution">
    <text evidence="7">The sequence shown here is derived from an EMBL/GenBank/DDBJ whole genome shotgun (WGS) entry which is preliminary data.</text>
</comment>
<dbReference type="InterPro" id="IPR001123">
    <property type="entry name" value="LeuE-type"/>
</dbReference>
<evidence type="ECO:0000256" key="3">
    <source>
        <dbReference type="ARBA" id="ARBA00022692"/>
    </source>
</evidence>
<evidence type="ECO:0000313" key="8">
    <source>
        <dbReference type="Proteomes" id="UP001266357"/>
    </source>
</evidence>
<name>A0ABU3A2A6_9GAMM</name>
<gene>
    <name evidence="7" type="ORF">RM573_05670</name>
</gene>
<dbReference type="RefSeq" id="WP_311578519.1">
    <property type="nucleotide sequence ID" value="NZ_JAVRIF010000002.1"/>
</dbReference>
<feature type="transmembrane region" description="Helical" evidence="6">
    <location>
        <begin position="141"/>
        <end position="161"/>
    </location>
</feature>
<keyword evidence="3 6" id="KW-0812">Transmembrane</keyword>
<dbReference type="PANTHER" id="PTHR30086">
    <property type="entry name" value="ARGININE EXPORTER PROTEIN ARGO"/>
    <property type="match status" value="1"/>
</dbReference>
<sequence length="203" mass="22695">MEFIALILFVFSTSGTPGPNNIMILTSGVNHGIRDSLPHVFGVNTGFLVMIICVGLGIMSLFQQWPLLHQLIQILGIGYLLYLAFKIATMPVNNELNSDKKPFSFLQAAAFQWVNPKAWIICVSAIVAFSTPNNNVIEQVLIISGFYFVFGLPCSFAWLMVGKWLQNILTHEVYVKRFNRIMAIILLTSLYPMLSETITAFTA</sequence>
<dbReference type="PANTHER" id="PTHR30086:SF20">
    <property type="entry name" value="ARGININE EXPORTER PROTEIN ARGO-RELATED"/>
    <property type="match status" value="1"/>
</dbReference>
<feature type="transmembrane region" description="Helical" evidence="6">
    <location>
        <begin position="181"/>
        <end position="201"/>
    </location>
</feature>
<evidence type="ECO:0000256" key="5">
    <source>
        <dbReference type="ARBA" id="ARBA00023136"/>
    </source>
</evidence>
<feature type="transmembrane region" description="Helical" evidence="6">
    <location>
        <begin position="71"/>
        <end position="90"/>
    </location>
</feature>
<keyword evidence="5 6" id="KW-0472">Membrane</keyword>